<evidence type="ECO:0000313" key="1">
    <source>
        <dbReference type="EMBL" id="PGG88121.1"/>
    </source>
</evidence>
<accession>A0A2A7YBV1</accession>
<reference evidence="1 2" key="1">
    <citation type="submission" date="2017-09" db="EMBL/GenBank/DDBJ databases">
        <title>Large-scale bioinformatics analysis of Bacillus genomes uncovers conserved roles of natural products in bacterial physiology.</title>
        <authorList>
            <consortium name="Agbiome Team Llc"/>
            <person name="Bleich R.M."/>
            <person name="Grubbs K.J."/>
            <person name="Santa Maria K.C."/>
            <person name="Allen S.E."/>
            <person name="Farag S."/>
            <person name="Shank E.A."/>
            <person name="Bowers A."/>
        </authorList>
    </citation>
    <scope>NUCLEOTIDE SEQUENCE [LARGE SCALE GENOMIC DNA]</scope>
    <source>
        <strain evidence="1 2">AFS094862</strain>
    </source>
</reference>
<dbReference type="SUPFAM" id="SSF51126">
    <property type="entry name" value="Pectin lyase-like"/>
    <property type="match status" value="1"/>
</dbReference>
<evidence type="ECO:0000313" key="2">
    <source>
        <dbReference type="Proteomes" id="UP000225320"/>
    </source>
</evidence>
<gene>
    <name evidence="1" type="ORF">CON73_21345</name>
</gene>
<dbReference type="RefSeq" id="WP_098071163.1">
    <property type="nucleotide sequence ID" value="NZ_JBALMW010000442.1"/>
</dbReference>
<name>A0A2A7YBV1_9BACI</name>
<sequence length="284" mass="32419">MEFIEKGTFKGERPLFKMFNVQIKDSDFLAGESAIKRCKNVKVFNCNFYGKYPLWHNNDLEIQDSYFSEVSRAAIWYTSNVILDNCKVNAPKMFRDAQNITINKTIMDTEDTLWDCTNVKISDSEFTGQYLLLHGNNIKINNLKLDGKYSFQHVKKGVVRNSLITSKDAFWNSENITIYDSTLNGEYLGWHSKHLKLVNCKIIGAQPLCYADNLILENCQMFDTNLSFEYSTVQAEIINTIDSIKNPISGVIKAACIKEIIMDDPESLNIQIITNSGPDSQSKQ</sequence>
<dbReference type="InterPro" id="IPR011050">
    <property type="entry name" value="Pectin_lyase_fold/virulence"/>
</dbReference>
<organism evidence="1 2">
    <name type="scientific">Bacillus toyonensis</name>
    <dbReference type="NCBI Taxonomy" id="155322"/>
    <lineage>
        <taxon>Bacteria</taxon>
        <taxon>Bacillati</taxon>
        <taxon>Bacillota</taxon>
        <taxon>Bacilli</taxon>
        <taxon>Bacillales</taxon>
        <taxon>Bacillaceae</taxon>
        <taxon>Bacillus</taxon>
        <taxon>Bacillus cereus group</taxon>
    </lineage>
</organism>
<dbReference type="Pfam" id="PF12541">
    <property type="entry name" value="DUF3737"/>
    <property type="match status" value="1"/>
</dbReference>
<dbReference type="EMBL" id="NVOI01000085">
    <property type="protein sequence ID" value="PGG88121.1"/>
    <property type="molecule type" value="Genomic_DNA"/>
</dbReference>
<proteinExistence type="predicted"/>
<dbReference type="AlphaFoldDB" id="A0A2A7YBV1"/>
<evidence type="ECO:0008006" key="3">
    <source>
        <dbReference type="Google" id="ProtNLM"/>
    </source>
</evidence>
<comment type="caution">
    <text evidence="1">The sequence shown here is derived from an EMBL/GenBank/DDBJ whole genome shotgun (WGS) entry which is preliminary data.</text>
</comment>
<dbReference type="InterPro" id="IPR022208">
    <property type="entry name" value="DUF3737"/>
</dbReference>
<dbReference type="Proteomes" id="UP000225320">
    <property type="component" value="Unassembled WGS sequence"/>
</dbReference>
<protein>
    <recommendedName>
        <fullName evidence="3">DUF3737 domain-containing protein</fullName>
    </recommendedName>
</protein>